<dbReference type="SUPFAM" id="SSF58104">
    <property type="entry name" value="Methyl-accepting chemotaxis protein (MCP) signaling domain"/>
    <property type="match status" value="1"/>
</dbReference>
<evidence type="ECO:0000256" key="3">
    <source>
        <dbReference type="ARBA" id="ARBA00029447"/>
    </source>
</evidence>
<dbReference type="Gene3D" id="1.10.287.950">
    <property type="entry name" value="Methyl-accepting chemotaxis protein"/>
    <property type="match status" value="1"/>
</dbReference>
<keyword evidence="9" id="KW-1185">Reference proteome</keyword>
<dbReference type="OrthoDB" id="1884279at2"/>
<reference evidence="8 9" key="1">
    <citation type="submission" date="2016-11" db="EMBL/GenBank/DDBJ databases">
        <title>Mixed transmission modes and dynamic genome evolution in an obligate animal-bacterial symbiosis.</title>
        <authorList>
            <person name="Russell S.L."/>
            <person name="Corbett-Detig R.B."/>
            <person name="Cavanaugh C.M."/>
        </authorList>
    </citation>
    <scope>NUCLEOTIDE SEQUENCE [LARGE SCALE GENOMIC DNA]</scope>
    <source>
        <strain evidence="8">Sveles-Q1</strain>
    </source>
</reference>
<dbReference type="PANTHER" id="PTHR32089">
    <property type="entry name" value="METHYL-ACCEPTING CHEMOTAXIS PROTEIN MCPB"/>
    <property type="match status" value="1"/>
</dbReference>
<name>A0A1T2L0S8_9GAMM</name>
<accession>A0A1T2L0S8</accession>
<comment type="caution">
    <text evidence="8">The sequence shown here is derived from an EMBL/GenBank/DDBJ whole genome shotgun (WGS) entry which is preliminary data.</text>
</comment>
<feature type="domain" description="HAMP" evidence="7">
    <location>
        <begin position="212"/>
        <end position="264"/>
    </location>
</feature>
<keyword evidence="5" id="KW-0812">Transmembrane</keyword>
<dbReference type="EMBL" id="MPRL01000075">
    <property type="protein sequence ID" value="OOZ38713.1"/>
    <property type="molecule type" value="Genomic_DNA"/>
</dbReference>
<dbReference type="GO" id="GO:0007165">
    <property type="term" value="P:signal transduction"/>
    <property type="evidence" value="ECO:0007669"/>
    <property type="project" value="UniProtKB-KW"/>
</dbReference>
<dbReference type="Proteomes" id="UP000191110">
    <property type="component" value="Unassembled WGS sequence"/>
</dbReference>
<dbReference type="GO" id="GO:0006935">
    <property type="term" value="P:chemotaxis"/>
    <property type="evidence" value="ECO:0007669"/>
    <property type="project" value="UniProtKB-ARBA"/>
</dbReference>
<gene>
    <name evidence="8" type="ORF">BOW53_14410</name>
</gene>
<comment type="similarity">
    <text evidence="3">Belongs to the methyl-accepting chemotaxis (MCP) protein family.</text>
</comment>
<feature type="transmembrane region" description="Helical" evidence="5">
    <location>
        <begin position="12"/>
        <end position="35"/>
    </location>
</feature>
<protein>
    <recommendedName>
        <fullName evidence="10">Methyl-accepting transducer domain-containing protein</fullName>
    </recommendedName>
</protein>
<organism evidence="8 9">
    <name type="scientific">Solemya pervernicosa gill symbiont</name>
    <dbReference type="NCBI Taxonomy" id="642797"/>
    <lineage>
        <taxon>Bacteria</taxon>
        <taxon>Pseudomonadati</taxon>
        <taxon>Pseudomonadota</taxon>
        <taxon>Gammaproteobacteria</taxon>
        <taxon>sulfur-oxidizing symbionts</taxon>
    </lineage>
</organism>
<dbReference type="PROSITE" id="PS50111">
    <property type="entry name" value="CHEMOTAXIS_TRANSDUC_2"/>
    <property type="match status" value="1"/>
</dbReference>
<evidence type="ECO:0000313" key="8">
    <source>
        <dbReference type="EMBL" id="OOZ38713.1"/>
    </source>
</evidence>
<evidence type="ECO:0000256" key="5">
    <source>
        <dbReference type="SAM" id="Phobius"/>
    </source>
</evidence>
<dbReference type="Pfam" id="PF00672">
    <property type="entry name" value="HAMP"/>
    <property type="match status" value="1"/>
</dbReference>
<evidence type="ECO:0000313" key="9">
    <source>
        <dbReference type="Proteomes" id="UP000191110"/>
    </source>
</evidence>
<keyword evidence="5" id="KW-1133">Transmembrane helix</keyword>
<dbReference type="AlphaFoldDB" id="A0A1T2L0S8"/>
<evidence type="ECO:0000256" key="4">
    <source>
        <dbReference type="PROSITE-ProRule" id="PRU00284"/>
    </source>
</evidence>
<evidence type="ECO:0000259" key="7">
    <source>
        <dbReference type="PROSITE" id="PS50885"/>
    </source>
</evidence>
<dbReference type="RefSeq" id="WP_078484790.1">
    <property type="nucleotide sequence ID" value="NZ_MPRL01000075.1"/>
</dbReference>
<evidence type="ECO:0000259" key="6">
    <source>
        <dbReference type="PROSITE" id="PS50111"/>
    </source>
</evidence>
<dbReference type="InterPro" id="IPR004089">
    <property type="entry name" value="MCPsignal_dom"/>
</dbReference>
<dbReference type="SMART" id="SM00304">
    <property type="entry name" value="HAMP"/>
    <property type="match status" value="2"/>
</dbReference>
<dbReference type="InterPro" id="IPR003660">
    <property type="entry name" value="HAMP_dom"/>
</dbReference>
<feature type="domain" description="Methyl-accepting transducer" evidence="6">
    <location>
        <begin position="269"/>
        <end position="402"/>
    </location>
</feature>
<proteinExistence type="inferred from homology"/>
<keyword evidence="2 4" id="KW-0807">Transducer</keyword>
<dbReference type="CDD" id="cd06225">
    <property type="entry name" value="HAMP"/>
    <property type="match status" value="1"/>
</dbReference>
<evidence type="ECO:0000256" key="1">
    <source>
        <dbReference type="ARBA" id="ARBA00004370"/>
    </source>
</evidence>
<sequence>MEWITSSIRNKLLAITGAGTTLVLAAALFGIFLGWQAISSFEKLIDDDLVYERHILEVELLFDSQIQEWQMLLLANQDKNERQGHLNKLKEIEQTVLREATMLKEHAKSAEVEDLIVRFIAGHHQLDSHYQAVLKRLQSGNINVAELNKQFEKETHQLHELLAGTSKLIINQVNSKTAEVKASSANGIIVSLGAMGIASLIAFIVFLTFLQRIIITPATALVKSLDSYAQGDFSASTSVSSNDEVGKIAASAQKIRDQLGSTINDLAATSQEIAATGTQLAQATNTSSSAIHRQQRETEQVATAMNEMAATVQEVARNAELAALATEEANGQSATGKRVVSQTIDNIERLASKVESSAEVIQKLEGDTENIVVVTDVIKGIAEQTNLLALNAASGSSTQLPQ</sequence>
<dbReference type="PANTHER" id="PTHR32089:SF120">
    <property type="entry name" value="METHYL-ACCEPTING CHEMOTAXIS PROTEIN TLPQ"/>
    <property type="match status" value="1"/>
</dbReference>
<evidence type="ECO:0000256" key="2">
    <source>
        <dbReference type="ARBA" id="ARBA00023224"/>
    </source>
</evidence>
<evidence type="ECO:0008006" key="10">
    <source>
        <dbReference type="Google" id="ProtNLM"/>
    </source>
</evidence>
<dbReference type="PROSITE" id="PS50885">
    <property type="entry name" value="HAMP"/>
    <property type="match status" value="1"/>
</dbReference>
<comment type="subcellular location">
    <subcellularLocation>
        <location evidence="1">Membrane</location>
    </subcellularLocation>
</comment>
<feature type="transmembrane region" description="Helical" evidence="5">
    <location>
        <begin position="188"/>
        <end position="210"/>
    </location>
</feature>
<dbReference type="GO" id="GO:0016020">
    <property type="term" value="C:membrane"/>
    <property type="evidence" value="ECO:0007669"/>
    <property type="project" value="UniProtKB-SubCell"/>
</dbReference>
<keyword evidence="5" id="KW-0472">Membrane</keyword>